<keyword evidence="4" id="KW-1185">Reference proteome</keyword>
<organism evidence="3 4">
    <name type="scientific">Actinomadura namibiensis</name>
    <dbReference type="NCBI Taxonomy" id="182080"/>
    <lineage>
        <taxon>Bacteria</taxon>
        <taxon>Bacillati</taxon>
        <taxon>Actinomycetota</taxon>
        <taxon>Actinomycetes</taxon>
        <taxon>Streptosporangiales</taxon>
        <taxon>Thermomonosporaceae</taxon>
        <taxon>Actinomadura</taxon>
    </lineage>
</organism>
<feature type="transmembrane region" description="Helical" evidence="2">
    <location>
        <begin position="49"/>
        <end position="68"/>
    </location>
</feature>
<comment type="caution">
    <text evidence="3">The sequence shown here is derived from an EMBL/GenBank/DDBJ whole genome shotgun (WGS) entry which is preliminary data.</text>
</comment>
<evidence type="ECO:0000256" key="2">
    <source>
        <dbReference type="SAM" id="Phobius"/>
    </source>
</evidence>
<keyword evidence="2" id="KW-1133">Transmembrane helix</keyword>
<name>A0A7W3QNF2_ACTNM</name>
<sequence>MKTRSSEDPLLPTWALAATAFGALIVTVGAVTPPGAALAGGLQRFLSFYAGVFTLLTMTTAVVTGVLASERVLLRIHHRVLFQGVHRAASVLAVTFVVAHLLVKVLGGVAAPVNVVVPGVDPVGLGTLAFQLMLVVAATGVLRARFARRARPWVWRSLHSVAYLAWPVGIAHGLTAGRAPANWVVLGYVLCMGAVALAVLTRLAVSTRPRRIGHAGEGLTPAPERRPAASRAETPVPEPRATVGDPRGTRVAR</sequence>
<feature type="transmembrane region" description="Helical" evidence="2">
    <location>
        <begin position="154"/>
        <end position="175"/>
    </location>
</feature>
<proteinExistence type="predicted"/>
<dbReference type="RefSeq" id="WP_182845690.1">
    <property type="nucleotide sequence ID" value="NZ_BAAALP010000088.1"/>
</dbReference>
<accession>A0A7W3QNF2</accession>
<dbReference type="EMBL" id="JACJIA010000007">
    <property type="protein sequence ID" value="MBA8953486.1"/>
    <property type="molecule type" value="Genomic_DNA"/>
</dbReference>
<feature type="region of interest" description="Disordered" evidence="1">
    <location>
        <begin position="214"/>
        <end position="253"/>
    </location>
</feature>
<dbReference type="Proteomes" id="UP000572680">
    <property type="component" value="Unassembled WGS sequence"/>
</dbReference>
<keyword evidence="2" id="KW-0812">Transmembrane</keyword>
<gene>
    <name evidence="3" type="ORF">HNR61_005139</name>
</gene>
<feature type="transmembrane region" description="Helical" evidence="2">
    <location>
        <begin position="89"/>
        <end position="111"/>
    </location>
</feature>
<evidence type="ECO:0000313" key="3">
    <source>
        <dbReference type="EMBL" id="MBA8953486.1"/>
    </source>
</evidence>
<protein>
    <submittedName>
        <fullName evidence="3">DMSO/TMAO reductase YedYZ heme-binding membrane subunit</fullName>
    </submittedName>
</protein>
<dbReference type="AlphaFoldDB" id="A0A7W3QNF2"/>
<feature type="transmembrane region" description="Helical" evidence="2">
    <location>
        <begin position="181"/>
        <end position="205"/>
    </location>
</feature>
<evidence type="ECO:0000313" key="4">
    <source>
        <dbReference type="Proteomes" id="UP000572680"/>
    </source>
</evidence>
<evidence type="ECO:0000256" key="1">
    <source>
        <dbReference type="SAM" id="MobiDB-lite"/>
    </source>
</evidence>
<reference evidence="3 4" key="1">
    <citation type="submission" date="2020-08" db="EMBL/GenBank/DDBJ databases">
        <title>Genomic Encyclopedia of Type Strains, Phase IV (KMG-IV): sequencing the most valuable type-strain genomes for metagenomic binning, comparative biology and taxonomic classification.</title>
        <authorList>
            <person name="Goeker M."/>
        </authorList>
    </citation>
    <scope>NUCLEOTIDE SEQUENCE [LARGE SCALE GENOMIC DNA]</scope>
    <source>
        <strain evidence="3 4">DSM 44197</strain>
    </source>
</reference>
<feature type="transmembrane region" description="Helical" evidence="2">
    <location>
        <begin position="123"/>
        <end position="142"/>
    </location>
</feature>
<keyword evidence="2" id="KW-0472">Membrane</keyword>